<dbReference type="Pfam" id="PF02743">
    <property type="entry name" value="dCache_1"/>
    <property type="match status" value="1"/>
</dbReference>
<evidence type="ECO:0000256" key="4">
    <source>
        <dbReference type="ARBA" id="ARBA00022475"/>
    </source>
</evidence>
<reference evidence="17 18" key="1">
    <citation type="submission" date="2024-06" db="EMBL/GenBank/DDBJ databases">
        <title>Genome of Rhodovulum iodosum, a marine photoferrotroph.</title>
        <authorList>
            <person name="Bianchini G."/>
            <person name="Nikeleit V."/>
            <person name="Kappler A."/>
            <person name="Bryce C."/>
            <person name="Sanchez-Baracaldo P."/>
        </authorList>
    </citation>
    <scope>NUCLEOTIDE SEQUENCE [LARGE SCALE GENOMIC DNA]</scope>
    <source>
        <strain evidence="17 18">UT/N1</strain>
    </source>
</reference>
<dbReference type="CDD" id="cd00082">
    <property type="entry name" value="HisKA"/>
    <property type="match status" value="1"/>
</dbReference>
<comment type="caution">
    <text evidence="17">The sequence shown here is derived from an EMBL/GenBank/DDBJ whole genome shotgun (WGS) entry which is preliminary data.</text>
</comment>
<dbReference type="Pfam" id="PF00512">
    <property type="entry name" value="HisKA"/>
    <property type="match status" value="1"/>
</dbReference>
<dbReference type="Pfam" id="PF02518">
    <property type="entry name" value="HATPase_c"/>
    <property type="match status" value="1"/>
</dbReference>
<dbReference type="SUPFAM" id="SSF55874">
    <property type="entry name" value="ATPase domain of HSP90 chaperone/DNA topoisomerase II/histidine kinase"/>
    <property type="match status" value="1"/>
</dbReference>
<evidence type="ECO:0000313" key="18">
    <source>
        <dbReference type="Proteomes" id="UP001560019"/>
    </source>
</evidence>
<keyword evidence="7 15" id="KW-0812">Transmembrane</keyword>
<dbReference type="InterPro" id="IPR004358">
    <property type="entry name" value="Sig_transdc_His_kin-like_C"/>
</dbReference>
<dbReference type="GO" id="GO:0016301">
    <property type="term" value="F:kinase activity"/>
    <property type="evidence" value="ECO:0007669"/>
    <property type="project" value="UniProtKB-KW"/>
</dbReference>
<organism evidence="17 18">
    <name type="scientific">Rhodovulum iodosum</name>
    <dbReference type="NCBI Taxonomy" id="68291"/>
    <lineage>
        <taxon>Bacteria</taxon>
        <taxon>Pseudomonadati</taxon>
        <taxon>Pseudomonadota</taxon>
        <taxon>Alphaproteobacteria</taxon>
        <taxon>Rhodobacterales</taxon>
        <taxon>Paracoccaceae</taxon>
        <taxon>Rhodovulum</taxon>
    </lineage>
</organism>
<keyword evidence="12" id="KW-0902">Two-component regulatory system</keyword>
<dbReference type="InterPro" id="IPR003594">
    <property type="entry name" value="HATPase_dom"/>
</dbReference>
<dbReference type="InterPro" id="IPR017055">
    <property type="entry name" value="Sig_transdc_His_kinase_DctB"/>
</dbReference>
<gene>
    <name evidence="17" type="ORF">Ga0609869_001868</name>
</gene>
<feature type="transmembrane region" description="Helical" evidence="15">
    <location>
        <begin position="289"/>
        <end position="309"/>
    </location>
</feature>
<dbReference type="InterPro" id="IPR003661">
    <property type="entry name" value="HisK_dim/P_dom"/>
</dbReference>
<evidence type="ECO:0000256" key="14">
    <source>
        <dbReference type="SAM" id="Coils"/>
    </source>
</evidence>
<dbReference type="Gene3D" id="1.10.287.130">
    <property type="match status" value="1"/>
</dbReference>
<dbReference type="Gene3D" id="3.30.450.20">
    <property type="entry name" value="PAS domain"/>
    <property type="match status" value="2"/>
</dbReference>
<keyword evidence="4" id="KW-1003">Cell membrane</keyword>
<dbReference type="EC" id="2.7.13.3" evidence="3"/>
<keyword evidence="11 15" id="KW-1133">Transmembrane helix</keyword>
<evidence type="ECO:0000256" key="9">
    <source>
        <dbReference type="ARBA" id="ARBA00022777"/>
    </source>
</evidence>
<feature type="coiled-coil region" evidence="14">
    <location>
        <begin position="320"/>
        <end position="361"/>
    </location>
</feature>
<dbReference type="Gene3D" id="6.10.250.3020">
    <property type="match status" value="1"/>
</dbReference>
<dbReference type="PANTHER" id="PTHR43065:SF46">
    <property type="entry name" value="C4-DICARBOXYLATE TRANSPORT SENSOR PROTEIN DCTB"/>
    <property type="match status" value="1"/>
</dbReference>
<dbReference type="PIRSF" id="PIRSF036431">
    <property type="entry name" value="STHK_DctB"/>
    <property type="match status" value="1"/>
</dbReference>
<evidence type="ECO:0000256" key="13">
    <source>
        <dbReference type="ARBA" id="ARBA00023136"/>
    </source>
</evidence>
<dbReference type="Gene3D" id="3.30.565.10">
    <property type="entry name" value="Histidine kinase-like ATPase, C-terminal domain"/>
    <property type="match status" value="1"/>
</dbReference>
<dbReference type="InterPro" id="IPR036097">
    <property type="entry name" value="HisK_dim/P_sf"/>
</dbReference>
<evidence type="ECO:0000313" key="17">
    <source>
        <dbReference type="EMBL" id="MEX5728515.1"/>
    </source>
</evidence>
<dbReference type="SMART" id="SM00388">
    <property type="entry name" value="HisKA"/>
    <property type="match status" value="1"/>
</dbReference>
<evidence type="ECO:0000256" key="1">
    <source>
        <dbReference type="ARBA" id="ARBA00000085"/>
    </source>
</evidence>
<comment type="catalytic activity">
    <reaction evidence="1">
        <text>ATP + protein L-histidine = ADP + protein N-phospho-L-histidine.</text>
        <dbReference type="EC" id="2.7.13.3"/>
    </reaction>
</comment>
<keyword evidence="18" id="KW-1185">Reference proteome</keyword>
<dbReference type="RefSeq" id="WP_125406434.1">
    <property type="nucleotide sequence ID" value="NZ_JBEHHI010000002.1"/>
</dbReference>
<dbReference type="EMBL" id="JBEHHI010000002">
    <property type="protein sequence ID" value="MEX5728515.1"/>
    <property type="molecule type" value="Genomic_DNA"/>
</dbReference>
<dbReference type="InterPro" id="IPR005467">
    <property type="entry name" value="His_kinase_dom"/>
</dbReference>
<evidence type="ECO:0000259" key="16">
    <source>
        <dbReference type="PROSITE" id="PS50109"/>
    </source>
</evidence>
<evidence type="ECO:0000256" key="7">
    <source>
        <dbReference type="ARBA" id="ARBA00022692"/>
    </source>
</evidence>
<evidence type="ECO:0000256" key="3">
    <source>
        <dbReference type="ARBA" id="ARBA00012438"/>
    </source>
</evidence>
<keyword evidence="13 15" id="KW-0472">Membrane</keyword>
<dbReference type="PROSITE" id="PS50109">
    <property type="entry name" value="HIS_KIN"/>
    <property type="match status" value="1"/>
</dbReference>
<evidence type="ECO:0000256" key="8">
    <source>
        <dbReference type="ARBA" id="ARBA00022741"/>
    </source>
</evidence>
<dbReference type="SUPFAM" id="SSF47384">
    <property type="entry name" value="Homodimeric domain of signal transducing histidine kinase"/>
    <property type="match status" value="1"/>
</dbReference>
<proteinExistence type="predicted"/>
<dbReference type="Proteomes" id="UP001560019">
    <property type="component" value="Unassembled WGS sequence"/>
</dbReference>
<dbReference type="PANTHER" id="PTHR43065">
    <property type="entry name" value="SENSOR HISTIDINE KINASE"/>
    <property type="match status" value="1"/>
</dbReference>
<evidence type="ECO:0000256" key="5">
    <source>
        <dbReference type="ARBA" id="ARBA00022553"/>
    </source>
</evidence>
<evidence type="ECO:0000256" key="6">
    <source>
        <dbReference type="ARBA" id="ARBA00022679"/>
    </source>
</evidence>
<dbReference type="InterPro" id="IPR036890">
    <property type="entry name" value="HATPase_C_sf"/>
</dbReference>
<dbReference type="InterPro" id="IPR029151">
    <property type="entry name" value="Sensor-like_sf"/>
</dbReference>
<protein>
    <recommendedName>
        <fullName evidence="3">histidine kinase</fullName>
        <ecNumber evidence="3">2.7.13.3</ecNumber>
    </recommendedName>
</protein>
<evidence type="ECO:0000256" key="10">
    <source>
        <dbReference type="ARBA" id="ARBA00022840"/>
    </source>
</evidence>
<dbReference type="PRINTS" id="PR00344">
    <property type="entry name" value="BCTRLSENSOR"/>
</dbReference>
<comment type="subcellular location">
    <subcellularLocation>
        <location evidence="2">Cell membrane</location>
        <topology evidence="2">Multi-pass membrane protein</topology>
    </subcellularLocation>
</comment>
<dbReference type="InterPro" id="IPR033479">
    <property type="entry name" value="dCache_1"/>
</dbReference>
<feature type="domain" description="Histidine kinase" evidence="16">
    <location>
        <begin position="370"/>
        <end position="580"/>
    </location>
</feature>
<dbReference type="CDD" id="cd18773">
    <property type="entry name" value="PDC1_HK_sensor"/>
    <property type="match status" value="1"/>
</dbReference>
<evidence type="ECO:0000256" key="15">
    <source>
        <dbReference type="SAM" id="Phobius"/>
    </source>
</evidence>
<dbReference type="SMART" id="SM00387">
    <property type="entry name" value="HATPase_c"/>
    <property type="match status" value="1"/>
</dbReference>
<evidence type="ECO:0000256" key="2">
    <source>
        <dbReference type="ARBA" id="ARBA00004651"/>
    </source>
</evidence>
<evidence type="ECO:0000256" key="11">
    <source>
        <dbReference type="ARBA" id="ARBA00022989"/>
    </source>
</evidence>
<sequence>MKRPGRENGNGGRRGGRDWRLRLAVSLLCVVAVAIVWVTNSFLTERFTETTRNRAQVRLALYSGNIVSELQRASVVPLLLSRDPTLIGALNSGDFSQSSQRLISYLDEIGAAALTLLDESGRVVAATDRSTIGATQRTRAYFVEARRANDTVFITSQTEQGGFEFTYSRKVTSERENIGVIVVKVDLAKFEQSWAGISDAVLVTDSEGQIILSTEPRWRGRTIEQALAARSAPSAIARAIQATADWGTLPPDAYLMGEAVMRNDARISFQGWRISSFTTYASIRERVNAVLALEIMGFAILLALTFYLLSRRAQLRSIRFQRETAELRKLNLRLQREIAEREKAEKNLEVAEQTLAQSSKLAALGEMSAAVSHELNQPLAAMKTYLAGARLLLQRRRPDEALSSFQRIDDLIERMGAITRQLKSYARKGGEAFEPLDMRACISSALSMMEPQLKRRKVTITRTLPDRPVLVMADRIRLEQVIINLLRNALDATKMSADAQIDLLLSAGETATLTVRDNGHGIENINALFEPFYTTKRPGDGVGLGLAISSGIVSDLGGRLTARNGRAGGAVFEVQLPILGEEIEAAE</sequence>
<keyword evidence="5" id="KW-0597">Phosphoprotein</keyword>
<keyword evidence="9 17" id="KW-0418">Kinase</keyword>
<keyword evidence="6" id="KW-0808">Transferase</keyword>
<keyword evidence="14" id="KW-0175">Coiled coil</keyword>
<dbReference type="SUPFAM" id="SSF103190">
    <property type="entry name" value="Sensory domain-like"/>
    <property type="match status" value="1"/>
</dbReference>
<keyword evidence="8" id="KW-0547">Nucleotide-binding</keyword>
<feature type="transmembrane region" description="Helical" evidence="15">
    <location>
        <begin position="21"/>
        <end position="43"/>
    </location>
</feature>
<keyword evidence="10" id="KW-0067">ATP-binding</keyword>
<accession>A0ABV3XUP9</accession>
<evidence type="ECO:0000256" key="12">
    <source>
        <dbReference type="ARBA" id="ARBA00023012"/>
    </source>
</evidence>
<name>A0ABV3XUP9_9RHOB</name>